<feature type="chain" id="PRO_5037509686" evidence="1">
    <location>
        <begin position="21"/>
        <end position="380"/>
    </location>
</feature>
<sequence>MSCKYFFPLLILLTVLNACAGSENNADKSNLNKFQISEETFDLKLPEGWGHFGHRMLSNSSNVYLFDPSRNSLAEYDRNTLQLSLVREVQTEGPEGIKGGIADLWVDEDGIFWIMSPADILYQLNRDLKIVKTWELSSEDLMEEGLSLMTFSFVKVGDKIYLPVMPLSFDWTVHSPSEISEMPNLVSFDLESNEIIKLSNYDSEFLGTNLNKLILPTIFKGKGQEVLINHNFKNIYVHDQGETSKYLALLSAFKNHPPISNKSMFEDMKEIMRIVSYSDIYEGIQYFPENQIYIRIAKFEEVPDESQTDMRQFIQSKWGLVILNSDLELIGEILLPENQSNPNYMIENSKGVWYSTAHGNNPELDEEFLTFRLIERVELD</sequence>
<keyword evidence="1" id="KW-0732">Signal</keyword>
<name>A0A951MCB5_9BACT</name>
<feature type="signal peptide" evidence="1">
    <location>
        <begin position="1"/>
        <end position="20"/>
    </location>
</feature>
<dbReference type="RefSeq" id="WP_219287587.1">
    <property type="nucleotide sequence ID" value="NZ_RPHB01000002.1"/>
</dbReference>
<accession>A0A951MCB5</accession>
<reference evidence="2 3" key="1">
    <citation type="journal article" date="2020" name="Syst. Appl. Microbiol.">
        <title>Arthrospiribacter ruber gen. nov., sp. nov., a novel bacterium isolated from Arthrospira cultures.</title>
        <authorList>
            <person name="Waleron M."/>
            <person name="Misztak A."/>
            <person name="Waleron M.M."/>
            <person name="Furmaniak M."/>
            <person name="Mrozik A."/>
            <person name="Waleron K."/>
        </authorList>
    </citation>
    <scope>NUCLEOTIDE SEQUENCE [LARGE SCALE GENOMIC DNA]</scope>
    <source>
        <strain evidence="2 3">DPMB0001</strain>
    </source>
</reference>
<evidence type="ECO:0000313" key="2">
    <source>
        <dbReference type="EMBL" id="MBW3467337.1"/>
    </source>
</evidence>
<proteinExistence type="predicted"/>
<organism evidence="2 3">
    <name type="scientific">Arthrospiribacter ruber</name>
    <dbReference type="NCBI Taxonomy" id="2487934"/>
    <lineage>
        <taxon>Bacteria</taxon>
        <taxon>Pseudomonadati</taxon>
        <taxon>Bacteroidota</taxon>
        <taxon>Cytophagia</taxon>
        <taxon>Cytophagales</taxon>
        <taxon>Cyclobacteriaceae</taxon>
        <taxon>Arthrospiribacter</taxon>
    </lineage>
</organism>
<keyword evidence="3" id="KW-1185">Reference proteome</keyword>
<evidence type="ECO:0000256" key="1">
    <source>
        <dbReference type="SAM" id="SignalP"/>
    </source>
</evidence>
<gene>
    <name evidence="2" type="ORF">EGN73_05860</name>
</gene>
<dbReference type="Pfam" id="PF13970">
    <property type="entry name" value="DUF4221"/>
    <property type="match status" value="1"/>
</dbReference>
<dbReference type="EMBL" id="RPHB01000002">
    <property type="protein sequence ID" value="MBW3467337.1"/>
    <property type="molecule type" value="Genomic_DNA"/>
</dbReference>
<dbReference type="InterPro" id="IPR025316">
    <property type="entry name" value="DUF4221"/>
</dbReference>
<protein>
    <submittedName>
        <fullName evidence="2">DUF4221 domain-containing protein</fullName>
    </submittedName>
</protein>
<dbReference type="Proteomes" id="UP000727490">
    <property type="component" value="Unassembled WGS sequence"/>
</dbReference>
<evidence type="ECO:0000313" key="3">
    <source>
        <dbReference type="Proteomes" id="UP000727490"/>
    </source>
</evidence>
<comment type="caution">
    <text evidence="2">The sequence shown here is derived from an EMBL/GenBank/DDBJ whole genome shotgun (WGS) entry which is preliminary data.</text>
</comment>
<dbReference type="AlphaFoldDB" id="A0A951MCB5"/>